<accession>A0A9E9CBE1</accession>
<dbReference type="Gene3D" id="3.40.50.300">
    <property type="entry name" value="P-loop containing nucleotide triphosphate hydrolases"/>
    <property type="match status" value="1"/>
</dbReference>
<dbReference type="Proteomes" id="UP001163152">
    <property type="component" value="Chromosome"/>
</dbReference>
<proteinExistence type="inferred from homology"/>
<keyword evidence="5" id="KW-0819">tRNA processing</keyword>
<keyword evidence="6" id="KW-0479">Metal-binding</keyword>
<dbReference type="GO" id="GO:0005737">
    <property type="term" value="C:cytoplasm"/>
    <property type="evidence" value="ECO:0007669"/>
    <property type="project" value="UniProtKB-SubCell"/>
</dbReference>
<evidence type="ECO:0000256" key="10">
    <source>
        <dbReference type="ARBA" id="ARBA00032441"/>
    </source>
</evidence>
<evidence type="ECO:0000256" key="9">
    <source>
        <dbReference type="ARBA" id="ARBA00022842"/>
    </source>
</evidence>
<evidence type="ECO:0000256" key="7">
    <source>
        <dbReference type="ARBA" id="ARBA00022741"/>
    </source>
</evidence>
<keyword evidence="12" id="KW-1185">Reference proteome</keyword>
<dbReference type="SUPFAM" id="SSF52540">
    <property type="entry name" value="P-loop containing nucleoside triphosphate hydrolases"/>
    <property type="match status" value="1"/>
</dbReference>
<dbReference type="InterPro" id="IPR027417">
    <property type="entry name" value="P-loop_NTPase"/>
</dbReference>
<dbReference type="InterPro" id="IPR003442">
    <property type="entry name" value="T6A_TsaE"/>
</dbReference>
<dbReference type="RefSeq" id="WP_268612404.1">
    <property type="nucleotide sequence ID" value="NZ_CP113797.1"/>
</dbReference>
<dbReference type="Pfam" id="PF02367">
    <property type="entry name" value="TsaE"/>
    <property type="match status" value="1"/>
</dbReference>
<dbReference type="GO" id="GO:0005524">
    <property type="term" value="F:ATP binding"/>
    <property type="evidence" value="ECO:0007669"/>
    <property type="project" value="UniProtKB-KW"/>
</dbReference>
<sequence length="163" mass="18119">MVLQQWQVRLTDTAATHQLGIRLGQWLSPGQVLLLQGDLGSGKTTLVQGIGTGLGIQDPIVSPTFILLNEYLEGRIPLYHVDLYRLSPPEVEALQLERYWDGVEVIPGIMAIEWPERLSYKPSSYLHIHLSYINNGQRQATIESVGTDSPALNQLISSIDTTN</sequence>
<keyword evidence="9" id="KW-0460">Magnesium</keyword>
<keyword evidence="8" id="KW-0067">ATP-binding</keyword>
<evidence type="ECO:0000313" key="11">
    <source>
        <dbReference type="EMBL" id="WAL62222.1"/>
    </source>
</evidence>
<evidence type="ECO:0000256" key="8">
    <source>
        <dbReference type="ARBA" id="ARBA00022840"/>
    </source>
</evidence>
<dbReference type="KEGG" id="tsin:OXH18_09605"/>
<reference evidence="11" key="1">
    <citation type="submission" date="2022-12" db="EMBL/GenBank/DDBJ databases">
        <title>Polyphasic identification of a Novel Hot-Spring Cyanobacterium Ocullathermofonsia sinensis gen nov. sp. nov. and Genomic Insights on its Adaptations to the Thermal Habitat.</title>
        <authorList>
            <person name="Daroch M."/>
            <person name="Tang J."/>
            <person name="Jiang Y."/>
        </authorList>
    </citation>
    <scope>NUCLEOTIDE SEQUENCE</scope>
    <source>
        <strain evidence="11">PKUAC-SCTA174</strain>
    </source>
</reference>
<evidence type="ECO:0000256" key="6">
    <source>
        <dbReference type="ARBA" id="ARBA00022723"/>
    </source>
</evidence>
<name>A0A9E9CBE1_9CYAN</name>
<evidence type="ECO:0000256" key="2">
    <source>
        <dbReference type="ARBA" id="ARBA00007599"/>
    </source>
</evidence>
<comment type="subcellular location">
    <subcellularLocation>
        <location evidence="1">Cytoplasm</location>
    </subcellularLocation>
</comment>
<comment type="similarity">
    <text evidence="2">Belongs to the TsaE family.</text>
</comment>
<dbReference type="GO" id="GO:0002949">
    <property type="term" value="P:tRNA threonylcarbamoyladenosine modification"/>
    <property type="evidence" value="ECO:0007669"/>
    <property type="project" value="InterPro"/>
</dbReference>
<dbReference type="AlphaFoldDB" id="A0A9E9CBE1"/>
<dbReference type="PANTHER" id="PTHR33540:SF2">
    <property type="entry name" value="TRNA THREONYLCARBAMOYLADENOSINE BIOSYNTHESIS PROTEIN TSAE"/>
    <property type="match status" value="1"/>
</dbReference>
<evidence type="ECO:0000256" key="1">
    <source>
        <dbReference type="ARBA" id="ARBA00004496"/>
    </source>
</evidence>
<dbReference type="PANTHER" id="PTHR33540">
    <property type="entry name" value="TRNA THREONYLCARBAMOYLADENOSINE BIOSYNTHESIS PROTEIN TSAE"/>
    <property type="match status" value="1"/>
</dbReference>
<evidence type="ECO:0000313" key="12">
    <source>
        <dbReference type="Proteomes" id="UP001163152"/>
    </source>
</evidence>
<dbReference type="NCBIfam" id="TIGR00150">
    <property type="entry name" value="T6A_YjeE"/>
    <property type="match status" value="1"/>
</dbReference>
<keyword evidence="7" id="KW-0547">Nucleotide-binding</keyword>
<evidence type="ECO:0000256" key="5">
    <source>
        <dbReference type="ARBA" id="ARBA00022694"/>
    </source>
</evidence>
<gene>
    <name evidence="11" type="primary">tsaE</name>
    <name evidence="11" type="ORF">OXH18_09605</name>
</gene>
<dbReference type="EMBL" id="CP113797">
    <property type="protein sequence ID" value="WAL62222.1"/>
    <property type="molecule type" value="Genomic_DNA"/>
</dbReference>
<keyword evidence="4" id="KW-0963">Cytoplasm</keyword>
<evidence type="ECO:0000256" key="3">
    <source>
        <dbReference type="ARBA" id="ARBA00019010"/>
    </source>
</evidence>
<protein>
    <recommendedName>
        <fullName evidence="3">tRNA threonylcarbamoyladenosine biosynthesis protein TsaE</fullName>
    </recommendedName>
    <alternativeName>
        <fullName evidence="10">t(6)A37 threonylcarbamoyladenosine biosynthesis protein TsaE</fullName>
    </alternativeName>
</protein>
<evidence type="ECO:0000256" key="4">
    <source>
        <dbReference type="ARBA" id="ARBA00022490"/>
    </source>
</evidence>
<organism evidence="11 12">
    <name type="scientific">Thermocoleostomius sinensis A174</name>
    <dbReference type="NCBI Taxonomy" id="2016057"/>
    <lineage>
        <taxon>Bacteria</taxon>
        <taxon>Bacillati</taxon>
        <taxon>Cyanobacteriota</taxon>
        <taxon>Cyanophyceae</taxon>
        <taxon>Oculatellales</taxon>
        <taxon>Oculatellaceae</taxon>
        <taxon>Thermocoleostomius</taxon>
    </lineage>
</organism>
<dbReference type="GO" id="GO:0046872">
    <property type="term" value="F:metal ion binding"/>
    <property type="evidence" value="ECO:0007669"/>
    <property type="project" value="UniProtKB-KW"/>
</dbReference>